<reference evidence="5" key="1">
    <citation type="submission" date="2020-11" db="EMBL/GenBank/DDBJ databases">
        <authorList>
            <person name="Tran Van P."/>
        </authorList>
    </citation>
    <scope>NUCLEOTIDE SEQUENCE</scope>
</reference>
<evidence type="ECO:0000256" key="2">
    <source>
        <dbReference type="ARBA" id="ARBA00022670"/>
    </source>
</evidence>
<evidence type="ECO:0000313" key="5">
    <source>
        <dbReference type="EMBL" id="CAD7284490.1"/>
    </source>
</evidence>
<dbReference type="GO" id="GO:0006508">
    <property type="term" value="P:proteolysis"/>
    <property type="evidence" value="ECO:0007669"/>
    <property type="project" value="UniProtKB-KW"/>
</dbReference>
<name>A0A7R9GKD7_9CRUS</name>
<dbReference type="EMBL" id="CAJPEX010008417">
    <property type="protein sequence ID" value="CAG0924642.1"/>
    <property type="molecule type" value="Genomic_DNA"/>
</dbReference>
<evidence type="ECO:0000313" key="6">
    <source>
        <dbReference type="Proteomes" id="UP000678499"/>
    </source>
</evidence>
<comment type="similarity">
    <text evidence="1">Belongs to the peptidase C15 family.</text>
</comment>
<keyword evidence="4" id="KW-0788">Thiol protease</keyword>
<dbReference type="PANTHER" id="PTHR23402:SF1">
    <property type="entry name" value="PYROGLUTAMYL-PEPTIDASE I"/>
    <property type="match status" value="1"/>
</dbReference>
<sequence>PDVEEDAIFESGLNLGLISRNVNASAPSCLVVKSHNAGRFLCEFTYFTSMCVDKTRVAFVHVPPLGIYSAEEVADTLKMCIGEMLQQLFSSDGIKERDVS</sequence>
<keyword evidence="2" id="KW-0645">Protease</keyword>
<evidence type="ECO:0008006" key="7">
    <source>
        <dbReference type="Google" id="ProtNLM"/>
    </source>
</evidence>
<dbReference type="OrthoDB" id="407146at2759"/>
<protein>
    <recommendedName>
        <fullName evidence="7">Pyroglutamyl-peptidase I</fullName>
    </recommendedName>
</protein>
<dbReference type="InterPro" id="IPR016125">
    <property type="entry name" value="Peptidase_C15-like"/>
</dbReference>
<dbReference type="GO" id="GO:0008234">
    <property type="term" value="F:cysteine-type peptidase activity"/>
    <property type="evidence" value="ECO:0007669"/>
    <property type="project" value="UniProtKB-KW"/>
</dbReference>
<dbReference type="AlphaFoldDB" id="A0A7R9GKD7"/>
<dbReference type="PANTHER" id="PTHR23402">
    <property type="entry name" value="PROTEASE FAMILY C15 PYROGLUTAMYL-PEPTIDASE I-RELATED"/>
    <property type="match status" value="1"/>
</dbReference>
<dbReference type="Gene3D" id="3.40.630.20">
    <property type="entry name" value="Peptidase C15, pyroglutamyl peptidase I-like"/>
    <property type="match status" value="1"/>
</dbReference>
<organism evidence="5">
    <name type="scientific">Notodromas monacha</name>
    <dbReference type="NCBI Taxonomy" id="399045"/>
    <lineage>
        <taxon>Eukaryota</taxon>
        <taxon>Metazoa</taxon>
        <taxon>Ecdysozoa</taxon>
        <taxon>Arthropoda</taxon>
        <taxon>Crustacea</taxon>
        <taxon>Oligostraca</taxon>
        <taxon>Ostracoda</taxon>
        <taxon>Podocopa</taxon>
        <taxon>Podocopida</taxon>
        <taxon>Cypridocopina</taxon>
        <taxon>Cypridoidea</taxon>
        <taxon>Cyprididae</taxon>
        <taxon>Notodromas</taxon>
    </lineage>
</organism>
<evidence type="ECO:0000256" key="4">
    <source>
        <dbReference type="ARBA" id="ARBA00022807"/>
    </source>
</evidence>
<keyword evidence="6" id="KW-1185">Reference proteome</keyword>
<feature type="non-terminal residue" evidence="5">
    <location>
        <position position="1"/>
    </location>
</feature>
<dbReference type="SUPFAM" id="SSF53182">
    <property type="entry name" value="Pyrrolidone carboxyl peptidase (pyroglutamate aminopeptidase)"/>
    <property type="match status" value="1"/>
</dbReference>
<proteinExistence type="inferred from homology"/>
<dbReference type="Proteomes" id="UP000678499">
    <property type="component" value="Unassembled WGS sequence"/>
</dbReference>
<accession>A0A7R9GKD7</accession>
<dbReference type="InterPro" id="IPR036440">
    <property type="entry name" value="Peptidase_C15-like_sf"/>
</dbReference>
<evidence type="ECO:0000256" key="3">
    <source>
        <dbReference type="ARBA" id="ARBA00022801"/>
    </source>
</evidence>
<evidence type="ECO:0000256" key="1">
    <source>
        <dbReference type="ARBA" id="ARBA00006641"/>
    </source>
</evidence>
<gene>
    <name evidence="5" type="ORF">NMOB1V02_LOCUS12096</name>
</gene>
<keyword evidence="3" id="KW-0378">Hydrolase</keyword>
<dbReference type="EMBL" id="OA890454">
    <property type="protein sequence ID" value="CAD7284490.1"/>
    <property type="molecule type" value="Genomic_DNA"/>
</dbReference>